<evidence type="ECO:0000256" key="8">
    <source>
        <dbReference type="ARBA" id="ARBA00022777"/>
    </source>
</evidence>
<keyword evidence="2 15" id="KW-0723">Serine/threonine-protein kinase</keyword>
<dbReference type="FunFam" id="1.10.510.10:FF:000129">
    <property type="entry name" value="cysteine-rich receptor-like protein kinase 10"/>
    <property type="match status" value="1"/>
</dbReference>
<evidence type="ECO:0000256" key="15">
    <source>
        <dbReference type="RuleBase" id="RU000304"/>
    </source>
</evidence>
<dbReference type="CDD" id="cd14066">
    <property type="entry name" value="STKc_IRAK"/>
    <property type="match status" value="1"/>
</dbReference>
<dbReference type="SUPFAM" id="SSF56112">
    <property type="entry name" value="Protein kinase-like (PK-like)"/>
    <property type="match status" value="1"/>
</dbReference>
<dbReference type="AlphaFoldDB" id="A0A397YAB8"/>
<evidence type="ECO:0000256" key="11">
    <source>
        <dbReference type="ARBA" id="ARBA00023136"/>
    </source>
</evidence>
<dbReference type="SMART" id="SM00220">
    <property type="entry name" value="S_TKc"/>
    <property type="match status" value="1"/>
</dbReference>
<dbReference type="PROSITE" id="PS00107">
    <property type="entry name" value="PROTEIN_KINASE_ATP"/>
    <property type="match status" value="1"/>
</dbReference>
<keyword evidence="7 14" id="KW-0547">Nucleotide-binding</keyword>
<keyword evidence="11" id="KW-0472">Membrane</keyword>
<keyword evidence="10" id="KW-1133">Transmembrane helix</keyword>
<evidence type="ECO:0000259" key="16">
    <source>
        <dbReference type="PROSITE" id="PS50011"/>
    </source>
</evidence>
<dbReference type="InterPro" id="IPR008271">
    <property type="entry name" value="Ser/Thr_kinase_AS"/>
</dbReference>
<evidence type="ECO:0000256" key="5">
    <source>
        <dbReference type="ARBA" id="ARBA00022729"/>
    </source>
</evidence>
<gene>
    <name evidence="17" type="ORF">BRARA_H01142</name>
</gene>
<dbReference type="InterPro" id="IPR017441">
    <property type="entry name" value="Protein_kinase_ATP_BS"/>
</dbReference>
<dbReference type="InterPro" id="IPR000719">
    <property type="entry name" value="Prot_kinase_dom"/>
</dbReference>
<dbReference type="Proteomes" id="UP000264353">
    <property type="component" value="Chromosome A8"/>
</dbReference>
<feature type="non-terminal residue" evidence="17">
    <location>
        <position position="1"/>
    </location>
</feature>
<dbReference type="PROSITE" id="PS50011">
    <property type="entry name" value="PROTEIN_KINASE_DOM"/>
    <property type="match status" value="1"/>
</dbReference>
<keyword evidence="13" id="KW-0325">Glycoprotein</keyword>
<protein>
    <recommendedName>
        <fullName evidence="16">Protein kinase domain-containing protein</fullName>
    </recommendedName>
</protein>
<evidence type="ECO:0000256" key="12">
    <source>
        <dbReference type="ARBA" id="ARBA00023170"/>
    </source>
</evidence>
<evidence type="ECO:0000256" key="10">
    <source>
        <dbReference type="ARBA" id="ARBA00022989"/>
    </source>
</evidence>
<dbReference type="Pfam" id="PF07714">
    <property type="entry name" value="PK_Tyr_Ser-Thr"/>
    <property type="match status" value="1"/>
</dbReference>
<evidence type="ECO:0000256" key="1">
    <source>
        <dbReference type="ARBA" id="ARBA00004167"/>
    </source>
</evidence>
<comment type="similarity">
    <text evidence="15">Belongs to the protein kinase superfamily.</text>
</comment>
<keyword evidence="5" id="KW-0732">Signal</keyword>
<evidence type="ECO:0000313" key="18">
    <source>
        <dbReference type="Proteomes" id="UP000264353"/>
    </source>
</evidence>
<evidence type="ECO:0000256" key="6">
    <source>
        <dbReference type="ARBA" id="ARBA00022737"/>
    </source>
</evidence>
<evidence type="ECO:0000256" key="9">
    <source>
        <dbReference type="ARBA" id="ARBA00022840"/>
    </source>
</evidence>
<dbReference type="EMBL" id="CM010635">
    <property type="protein sequence ID" value="RID50412.1"/>
    <property type="molecule type" value="Genomic_DNA"/>
</dbReference>
<keyword evidence="9 14" id="KW-0067">ATP-binding</keyword>
<feature type="domain" description="Protein kinase" evidence="16">
    <location>
        <begin position="17"/>
        <end position="275"/>
    </location>
</feature>
<dbReference type="GO" id="GO:0006950">
    <property type="term" value="P:response to stress"/>
    <property type="evidence" value="ECO:0007669"/>
    <property type="project" value="UniProtKB-ARBA"/>
</dbReference>
<dbReference type="Gene3D" id="3.30.200.20">
    <property type="entry name" value="Phosphorylase Kinase, domain 1"/>
    <property type="match status" value="2"/>
</dbReference>
<dbReference type="PANTHER" id="PTHR27002">
    <property type="entry name" value="RECEPTOR-LIKE SERINE/THREONINE-PROTEIN KINASE SD1-8"/>
    <property type="match status" value="1"/>
</dbReference>
<dbReference type="InterPro" id="IPR001245">
    <property type="entry name" value="Ser-Thr/Tyr_kinase_cat_dom"/>
</dbReference>
<dbReference type="InterPro" id="IPR011009">
    <property type="entry name" value="Kinase-like_dom_sf"/>
</dbReference>
<dbReference type="PROSITE" id="PS00108">
    <property type="entry name" value="PROTEIN_KINASE_ST"/>
    <property type="match status" value="1"/>
</dbReference>
<evidence type="ECO:0000256" key="4">
    <source>
        <dbReference type="ARBA" id="ARBA00022692"/>
    </source>
</evidence>
<comment type="subcellular location">
    <subcellularLocation>
        <location evidence="1">Membrane</location>
        <topology evidence="1">Single-pass membrane protein</topology>
    </subcellularLocation>
</comment>
<keyword evidence="4" id="KW-0812">Transmembrane</keyword>
<dbReference type="GO" id="GO:0016020">
    <property type="term" value="C:membrane"/>
    <property type="evidence" value="ECO:0007669"/>
    <property type="project" value="UniProtKB-SubCell"/>
</dbReference>
<reference evidence="17 18" key="1">
    <citation type="submission" date="2018-06" db="EMBL/GenBank/DDBJ databases">
        <title>WGS assembly of Brassica rapa FPsc.</title>
        <authorList>
            <person name="Bowman J."/>
            <person name="Kohchi T."/>
            <person name="Yamato K."/>
            <person name="Jenkins J."/>
            <person name="Shu S."/>
            <person name="Ishizaki K."/>
            <person name="Yamaoka S."/>
            <person name="Nishihama R."/>
            <person name="Nakamura Y."/>
            <person name="Berger F."/>
            <person name="Adam C."/>
            <person name="Aki S."/>
            <person name="Althoff F."/>
            <person name="Araki T."/>
            <person name="Arteaga-Vazquez M."/>
            <person name="Balasubrmanian S."/>
            <person name="Bauer D."/>
            <person name="Boehm C."/>
            <person name="Briginshaw L."/>
            <person name="Caballero-Perez J."/>
            <person name="Catarino B."/>
            <person name="Chen F."/>
            <person name="Chiyoda S."/>
            <person name="Chovatia M."/>
            <person name="Davies K."/>
            <person name="Delmans M."/>
            <person name="Demura T."/>
            <person name="Dierschke T."/>
            <person name="Dolan L."/>
            <person name="Dorantes-Acosta A."/>
            <person name="Eklund D."/>
            <person name="Florent S."/>
            <person name="Flores-Sandoval E."/>
            <person name="Fujiyama A."/>
            <person name="Fukuzawa H."/>
            <person name="Galik B."/>
            <person name="Grimanelli D."/>
            <person name="Grimwood J."/>
            <person name="Grossniklaus U."/>
            <person name="Hamada T."/>
            <person name="Haseloff J."/>
            <person name="Hetherington A."/>
            <person name="Higo A."/>
            <person name="Hirakawa Y."/>
            <person name="Hundley H."/>
            <person name="Ikeda Y."/>
            <person name="Inoue K."/>
            <person name="Inoue S."/>
            <person name="Ishida S."/>
            <person name="Jia Q."/>
            <person name="Kakita M."/>
            <person name="Kanazawa T."/>
            <person name="Kawai Y."/>
            <person name="Kawashima T."/>
            <person name="Kennedy M."/>
            <person name="Kinose K."/>
            <person name="Kinoshita T."/>
            <person name="Kohara Y."/>
            <person name="Koide E."/>
            <person name="Komatsu K."/>
            <person name="Kopischke S."/>
            <person name="Kubo M."/>
            <person name="Kyozuka J."/>
            <person name="Lagercrantz U."/>
            <person name="Lin S."/>
            <person name="Lindquist E."/>
            <person name="Lipzen A."/>
            <person name="Lu C."/>
            <person name="Luna E."/>
            <person name="Martienssen R."/>
            <person name="Minamino N."/>
            <person name="Mizutani M."/>
            <person name="Mizutani M."/>
            <person name="Mochizuki N."/>
            <person name="Monte I."/>
            <person name="Mosher R."/>
            <person name="Nagasaki H."/>
            <person name="Nakagami H."/>
            <person name="Naramoto S."/>
            <person name="Nishitani K."/>
            <person name="Ohtani M."/>
            <person name="Okamoto T."/>
            <person name="Okumura M."/>
            <person name="Phillips J."/>
            <person name="Pollak B."/>
            <person name="Reinders A."/>
            <person name="Roevekamp M."/>
            <person name="Sano R."/>
            <person name="Sawa S."/>
            <person name="Schmid M."/>
            <person name="Shirakawa M."/>
            <person name="Solano R."/>
            <person name="Spunde A."/>
            <person name="Suetsugu N."/>
            <person name="Sugano S."/>
            <person name="Sugiyama A."/>
            <person name="Sun R."/>
            <person name="Suzuki Y."/>
            <person name="Takenaka M."/>
            <person name="Takezawa D."/>
            <person name="Tomogane H."/>
            <person name="Tsuzuki M."/>
            <person name="Ueda T."/>
            <person name="Umeda M."/>
            <person name="Ward J."/>
            <person name="Watanabe Y."/>
            <person name="Yazaki K."/>
            <person name="Yokoyama R."/>
            <person name="Yoshitake Y."/>
            <person name="Yotsui I."/>
            <person name="Zachgo S."/>
            <person name="Schmutz J."/>
        </authorList>
    </citation>
    <scope>NUCLEOTIDE SEQUENCE [LARGE SCALE GENOMIC DNA]</scope>
    <source>
        <strain evidence="18">cv. B-3</strain>
    </source>
</reference>
<dbReference type="Gene3D" id="1.10.510.10">
    <property type="entry name" value="Transferase(Phosphotransferase) domain 1"/>
    <property type="match status" value="1"/>
</dbReference>
<evidence type="ECO:0000256" key="14">
    <source>
        <dbReference type="PROSITE-ProRule" id="PRU10141"/>
    </source>
</evidence>
<name>A0A397YAB8_BRACM</name>
<evidence type="ECO:0000256" key="2">
    <source>
        <dbReference type="ARBA" id="ARBA00022527"/>
    </source>
</evidence>
<evidence type="ECO:0000313" key="17">
    <source>
        <dbReference type="EMBL" id="RID50412.1"/>
    </source>
</evidence>
<keyword evidence="12" id="KW-0675">Receptor</keyword>
<keyword evidence="6" id="KW-0677">Repeat</keyword>
<proteinExistence type="inferred from homology"/>
<keyword evidence="3" id="KW-0808">Transferase</keyword>
<feature type="binding site" evidence="14">
    <location>
        <position position="53"/>
    </location>
    <ligand>
        <name>ATP</name>
        <dbReference type="ChEBI" id="CHEBI:30616"/>
    </ligand>
</feature>
<dbReference type="GO" id="GO:0005524">
    <property type="term" value="F:ATP binding"/>
    <property type="evidence" value="ECO:0007669"/>
    <property type="project" value="UniProtKB-UniRule"/>
</dbReference>
<evidence type="ECO:0000256" key="7">
    <source>
        <dbReference type="ARBA" id="ARBA00022741"/>
    </source>
</evidence>
<dbReference type="GO" id="GO:0004674">
    <property type="term" value="F:protein serine/threonine kinase activity"/>
    <property type="evidence" value="ECO:0007669"/>
    <property type="project" value="UniProtKB-KW"/>
</dbReference>
<evidence type="ECO:0000256" key="13">
    <source>
        <dbReference type="ARBA" id="ARBA00023180"/>
    </source>
</evidence>
<sequence length="330" mass="37152">ESIQFDLSTIEAATNKFSERNKLGEGGFGEVYKGMLMNGTEVAFKNEVIVVAKLQHRNLVRLLGFSLQGEEKLLVYEFVPNKSLNYFLFDSKKRTQLDWTVRRNIIGGITRGILYLHQDSRLKIIHRDLKASNILLDADMNPKIADFGMARIFGINQTVANTSKVVGTFGYMPPEYVANGQFSTKSDVYSFGVLILEIISGKKNSSFYQMEGLVNNLVTYVWRLWENKSLHELVDPCIREDCKSDEVIRYIHIGLLCVQENPADRPTMSTIHQMLTTSSIALPVPLPPGFFCSNEPRLTPLAQGFEPGHSNSKSFTCSVDEATITDIIPR</sequence>
<organism evidence="17 18">
    <name type="scientific">Brassica campestris</name>
    <name type="common">Field mustard</name>
    <dbReference type="NCBI Taxonomy" id="3711"/>
    <lineage>
        <taxon>Eukaryota</taxon>
        <taxon>Viridiplantae</taxon>
        <taxon>Streptophyta</taxon>
        <taxon>Embryophyta</taxon>
        <taxon>Tracheophyta</taxon>
        <taxon>Spermatophyta</taxon>
        <taxon>Magnoliopsida</taxon>
        <taxon>eudicotyledons</taxon>
        <taxon>Gunneridae</taxon>
        <taxon>Pentapetalae</taxon>
        <taxon>rosids</taxon>
        <taxon>malvids</taxon>
        <taxon>Brassicales</taxon>
        <taxon>Brassicaceae</taxon>
        <taxon>Brassiceae</taxon>
        <taxon>Brassica</taxon>
    </lineage>
</organism>
<accession>A0A397YAB8</accession>
<keyword evidence="8" id="KW-0418">Kinase</keyword>
<evidence type="ECO:0000256" key="3">
    <source>
        <dbReference type="ARBA" id="ARBA00022679"/>
    </source>
</evidence>
<dbReference type="PANTHER" id="PTHR27002:SF989">
    <property type="entry name" value="CYSTEINE-RICH RECEPTOR-LIKE PROTEIN KINASE 18"/>
    <property type="match status" value="1"/>
</dbReference>